<comment type="cofactor">
    <cofactor evidence="1">
        <name>thiamine diphosphate</name>
        <dbReference type="ChEBI" id="CHEBI:58937"/>
    </cofactor>
</comment>
<dbReference type="InterPro" id="IPR001017">
    <property type="entry name" value="DH_E1"/>
</dbReference>
<evidence type="ECO:0000259" key="6">
    <source>
        <dbReference type="Pfam" id="PF00676"/>
    </source>
</evidence>
<dbReference type="EMBL" id="JABVXQ010000005">
    <property type="protein sequence ID" value="KAF6110440.1"/>
    <property type="molecule type" value="Genomic_DNA"/>
</dbReference>
<proteinExistence type="inferred from homology"/>
<organism evidence="7 8">
    <name type="scientific">Phyllostomus discolor</name>
    <name type="common">pale spear-nosed bat</name>
    <dbReference type="NCBI Taxonomy" id="89673"/>
    <lineage>
        <taxon>Eukaryota</taxon>
        <taxon>Metazoa</taxon>
        <taxon>Chordata</taxon>
        <taxon>Craniata</taxon>
        <taxon>Vertebrata</taxon>
        <taxon>Euteleostomi</taxon>
        <taxon>Mammalia</taxon>
        <taxon>Eutheria</taxon>
        <taxon>Laurasiatheria</taxon>
        <taxon>Chiroptera</taxon>
        <taxon>Yangochiroptera</taxon>
        <taxon>Phyllostomidae</taxon>
        <taxon>Phyllostominae</taxon>
        <taxon>Phyllostomus</taxon>
    </lineage>
</organism>
<dbReference type="PANTHER" id="PTHR23152">
    <property type="entry name" value="2-OXOGLUTARATE DEHYDROGENASE"/>
    <property type="match status" value="1"/>
</dbReference>
<dbReference type="InterPro" id="IPR029061">
    <property type="entry name" value="THDP-binding"/>
</dbReference>
<sequence length="101" mass="12092">MSLKVCYCWHGHNEMNEPMFMQPLMYKQIHRQVPVLKKHADKLIAEDTVTLQEFEEESAKYDWICEEAYGRSRDKKILHIKHWLDSPWPGMLAVTQQLHQP</sequence>
<accession>A0A834E798</accession>
<dbReference type="GO" id="GO:0004591">
    <property type="term" value="F:oxoglutarate dehydrogenase (succinyl-transferring) activity"/>
    <property type="evidence" value="ECO:0007669"/>
    <property type="project" value="TreeGrafter"/>
</dbReference>
<dbReference type="AlphaFoldDB" id="A0A834E798"/>
<dbReference type="GO" id="GO:0005739">
    <property type="term" value="C:mitochondrion"/>
    <property type="evidence" value="ECO:0007669"/>
    <property type="project" value="TreeGrafter"/>
</dbReference>
<protein>
    <submittedName>
        <fullName evidence="7">Oxoglutarate dehydrogenase L</fullName>
    </submittedName>
</protein>
<dbReference type="InterPro" id="IPR011603">
    <property type="entry name" value="2oxoglutarate_DH_E1"/>
</dbReference>
<evidence type="ECO:0000256" key="5">
    <source>
        <dbReference type="ARBA" id="ARBA00023052"/>
    </source>
</evidence>
<reference evidence="7 8" key="1">
    <citation type="journal article" date="2020" name="Nature">
        <title>Six reference-quality genomes reveal evolution of bat adaptations.</title>
        <authorList>
            <person name="Jebb D."/>
            <person name="Huang Z."/>
            <person name="Pippel M."/>
            <person name="Hughes G.M."/>
            <person name="Lavrichenko K."/>
            <person name="Devanna P."/>
            <person name="Winkler S."/>
            <person name="Jermiin L.S."/>
            <person name="Skirmuntt E.C."/>
            <person name="Katzourakis A."/>
            <person name="Burkitt-Gray L."/>
            <person name="Ray D.A."/>
            <person name="Sullivan K.A.M."/>
            <person name="Roscito J.G."/>
            <person name="Kirilenko B.M."/>
            <person name="Davalos L.M."/>
            <person name="Corthals A.P."/>
            <person name="Power M.L."/>
            <person name="Jones G."/>
            <person name="Ransome R.D."/>
            <person name="Dechmann D.K.N."/>
            <person name="Locatelli A.G."/>
            <person name="Puechmaille S.J."/>
            <person name="Fedrigo O."/>
            <person name="Jarvis E.D."/>
            <person name="Hiller M."/>
            <person name="Vernes S.C."/>
            <person name="Myers E.W."/>
            <person name="Teeling E.C."/>
        </authorList>
    </citation>
    <scope>NUCLEOTIDE SEQUENCE [LARGE SCALE GENOMIC DNA]</scope>
    <source>
        <strain evidence="7">Bat1K_MPI-CBG_1</strain>
    </source>
</reference>
<comment type="caution">
    <text evidence="7">The sequence shown here is derived from an EMBL/GenBank/DDBJ whole genome shotgun (WGS) entry which is preliminary data.</text>
</comment>
<evidence type="ECO:0000256" key="1">
    <source>
        <dbReference type="ARBA" id="ARBA00001964"/>
    </source>
</evidence>
<comment type="similarity">
    <text evidence="2">Belongs to the alpha-ketoglutarate dehydrogenase family.</text>
</comment>
<keyword evidence="5" id="KW-0786">Thiamine pyrophosphate</keyword>
<dbReference type="SUPFAM" id="SSF52518">
    <property type="entry name" value="Thiamin diphosphate-binding fold (THDP-binding)"/>
    <property type="match status" value="1"/>
</dbReference>
<evidence type="ECO:0000256" key="4">
    <source>
        <dbReference type="ARBA" id="ARBA00023002"/>
    </source>
</evidence>
<keyword evidence="4" id="KW-0560">Oxidoreductase</keyword>
<dbReference type="GO" id="GO:0045252">
    <property type="term" value="C:oxoglutarate dehydrogenase complex"/>
    <property type="evidence" value="ECO:0007669"/>
    <property type="project" value="TreeGrafter"/>
</dbReference>
<gene>
    <name evidence="7" type="ORF">HJG60_014219</name>
</gene>
<dbReference type="GO" id="GO:0006099">
    <property type="term" value="P:tricarboxylic acid cycle"/>
    <property type="evidence" value="ECO:0007669"/>
    <property type="project" value="TreeGrafter"/>
</dbReference>
<evidence type="ECO:0000313" key="7">
    <source>
        <dbReference type="EMBL" id="KAF6110440.1"/>
    </source>
</evidence>
<name>A0A834E798_9CHIR</name>
<dbReference type="Gene3D" id="3.40.50.970">
    <property type="match status" value="1"/>
</dbReference>
<evidence type="ECO:0000256" key="3">
    <source>
        <dbReference type="ARBA" id="ARBA00022946"/>
    </source>
</evidence>
<evidence type="ECO:0000256" key="2">
    <source>
        <dbReference type="ARBA" id="ARBA00006936"/>
    </source>
</evidence>
<keyword evidence="3" id="KW-0809">Transit peptide</keyword>
<dbReference type="Pfam" id="PF00676">
    <property type="entry name" value="E1_dh"/>
    <property type="match status" value="1"/>
</dbReference>
<dbReference type="GO" id="GO:0030976">
    <property type="term" value="F:thiamine pyrophosphate binding"/>
    <property type="evidence" value="ECO:0007669"/>
    <property type="project" value="InterPro"/>
</dbReference>
<evidence type="ECO:0000313" key="8">
    <source>
        <dbReference type="Proteomes" id="UP000664940"/>
    </source>
</evidence>
<dbReference type="Proteomes" id="UP000664940">
    <property type="component" value="Unassembled WGS sequence"/>
</dbReference>
<feature type="domain" description="Dehydrogenase E1 component" evidence="6">
    <location>
        <begin position="5"/>
        <end position="80"/>
    </location>
</feature>
<dbReference type="PANTHER" id="PTHR23152:SF5">
    <property type="entry name" value="2-OXOGLUTARATE DEHYDROGENASE-LIKE, MITOCHONDRIAL"/>
    <property type="match status" value="1"/>
</dbReference>